<dbReference type="EMBL" id="ML119737">
    <property type="protein sequence ID" value="RPA76785.1"/>
    <property type="molecule type" value="Genomic_DNA"/>
</dbReference>
<protein>
    <submittedName>
        <fullName evidence="1">Uncharacterized protein</fullName>
    </submittedName>
</protein>
<dbReference type="Proteomes" id="UP000275078">
    <property type="component" value="Unassembled WGS sequence"/>
</dbReference>
<keyword evidence="2" id="KW-1185">Reference proteome</keyword>
<proteinExistence type="predicted"/>
<evidence type="ECO:0000313" key="1">
    <source>
        <dbReference type="EMBL" id="RPA76785.1"/>
    </source>
</evidence>
<name>A0A3N4HSG6_ASCIM</name>
<sequence length="403" mass="46838">MTVGVNLKMYLEAGRKMVDEINTLIQSSMSHFEEISKIIKSNETLMTIYGDEKERERNLYSVWYCWRNHCILSDFQGLAPPLSIFCLENSVEFADLKGRLTKLSQLYSELDSELILQKSGAYNFATIVAMGKDGTPCEFQQRLTALELIAADFHYWGLQRFSMVYIDQFFYSWINQQAEKHYKETREKSERAMELQIRFRQRLEAAVTSGTFWSRSSRTSTLVGSGVLEPHSWKVATGLVELLLDAAELHRRKRIYEAEVLGPLDTQAERVMFPCLFPKCQSGFDRYLHHIFVWPDHCYQHIQHCEGHEQWDRHRLVTEVVKAIHQAWKPDGVGPDLLVDQVWLCCFCGNDISSEVRLPTEEKASEDLLSEYRDHFRIFFAHASEIDRELVENAAQEVDKTIA</sequence>
<reference evidence="1 2" key="1">
    <citation type="journal article" date="2018" name="Nat. Ecol. Evol.">
        <title>Pezizomycetes genomes reveal the molecular basis of ectomycorrhizal truffle lifestyle.</title>
        <authorList>
            <person name="Murat C."/>
            <person name="Payen T."/>
            <person name="Noel B."/>
            <person name="Kuo A."/>
            <person name="Morin E."/>
            <person name="Chen J."/>
            <person name="Kohler A."/>
            <person name="Krizsan K."/>
            <person name="Balestrini R."/>
            <person name="Da Silva C."/>
            <person name="Montanini B."/>
            <person name="Hainaut M."/>
            <person name="Levati E."/>
            <person name="Barry K.W."/>
            <person name="Belfiori B."/>
            <person name="Cichocki N."/>
            <person name="Clum A."/>
            <person name="Dockter R.B."/>
            <person name="Fauchery L."/>
            <person name="Guy J."/>
            <person name="Iotti M."/>
            <person name="Le Tacon F."/>
            <person name="Lindquist E.A."/>
            <person name="Lipzen A."/>
            <person name="Malagnac F."/>
            <person name="Mello A."/>
            <person name="Molinier V."/>
            <person name="Miyauchi S."/>
            <person name="Poulain J."/>
            <person name="Riccioni C."/>
            <person name="Rubini A."/>
            <person name="Sitrit Y."/>
            <person name="Splivallo R."/>
            <person name="Traeger S."/>
            <person name="Wang M."/>
            <person name="Zifcakova L."/>
            <person name="Wipf D."/>
            <person name="Zambonelli A."/>
            <person name="Paolocci F."/>
            <person name="Nowrousian M."/>
            <person name="Ottonello S."/>
            <person name="Baldrian P."/>
            <person name="Spatafora J.W."/>
            <person name="Henrissat B."/>
            <person name="Nagy L.G."/>
            <person name="Aury J.M."/>
            <person name="Wincker P."/>
            <person name="Grigoriev I.V."/>
            <person name="Bonfante P."/>
            <person name="Martin F.M."/>
        </authorList>
    </citation>
    <scope>NUCLEOTIDE SEQUENCE [LARGE SCALE GENOMIC DNA]</scope>
    <source>
        <strain evidence="1 2">RN42</strain>
    </source>
</reference>
<accession>A0A3N4HSG6</accession>
<organism evidence="1 2">
    <name type="scientific">Ascobolus immersus RN42</name>
    <dbReference type="NCBI Taxonomy" id="1160509"/>
    <lineage>
        <taxon>Eukaryota</taxon>
        <taxon>Fungi</taxon>
        <taxon>Dikarya</taxon>
        <taxon>Ascomycota</taxon>
        <taxon>Pezizomycotina</taxon>
        <taxon>Pezizomycetes</taxon>
        <taxon>Pezizales</taxon>
        <taxon>Ascobolaceae</taxon>
        <taxon>Ascobolus</taxon>
    </lineage>
</organism>
<dbReference type="AlphaFoldDB" id="A0A3N4HSG6"/>
<evidence type="ECO:0000313" key="2">
    <source>
        <dbReference type="Proteomes" id="UP000275078"/>
    </source>
</evidence>
<gene>
    <name evidence="1" type="ORF">BJ508DRAFT_330766</name>
</gene>